<dbReference type="RefSeq" id="WP_161233208.1">
    <property type="nucleotide sequence ID" value="NZ_JBBNFY010000001.1"/>
</dbReference>
<protein>
    <submittedName>
        <fullName evidence="1">Uncharacterized protein</fullName>
    </submittedName>
</protein>
<reference evidence="1 2" key="1">
    <citation type="journal article" date="2019" name="Nat. Med.">
        <title>A library of human gut bacterial isolates paired with longitudinal multiomics data enables mechanistic microbiome research.</title>
        <authorList>
            <person name="Poyet M."/>
            <person name="Groussin M."/>
            <person name="Gibbons S.M."/>
            <person name="Avila-Pacheco J."/>
            <person name="Jiang X."/>
            <person name="Kearney S.M."/>
            <person name="Perrotta A.R."/>
            <person name="Berdy B."/>
            <person name="Zhao S."/>
            <person name="Lieberman T.D."/>
            <person name="Swanson P.K."/>
            <person name="Smith M."/>
            <person name="Roesemann S."/>
            <person name="Alexander J.E."/>
            <person name="Rich S.A."/>
            <person name="Livny J."/>
            <person name="Vlamakis H."/>
            <person name="Clish C."/>
            <person name="Bullock K."/>
            <person name="Deik A."/>
            <person name="Scott J."/>
            <person name="Pierce K.A."/>
            <person name="Xavier R.J."/>
            <person name="Alm E.J."/>
        </authorList>
    </citation>
    <scope>NUCLEOTIDE SEQUENCE [LARGE SCALE GENOMIC DNA]</scope>
    <source>
        <strain evidence="1 2">BIOML-A1</strain>
    </source>
</reference>
<gene>
    <name evidence="1" type="ORF">GT728_00555</name>
</gene>
<name>A0A6L8SXV0_9FIRM</name>
<comment type="caution">
    <text evidence="1">The sequence shown here is derived from an EMBL/GenBank/DDBJ whole genome shotgun (WGS) entry which is preliminary data.</text>
</comment>
<sequence>MKLYDIVAADGEFVESLTQREIMNKFGLTKCRFRTFLDNSYLIDGKYWIDDSAEDMQVTRNGCRKMLKQFDALTENIRRFVGWEA</sequence>
<evidence type="ECO:0000313" key="1">
    <source>
        <dbReference type="EMBL" id="MZL31723.1"/>
    </source>
</evidence>
<dbReference type="Proteomes" id="UP000477285">
    <property type="component" value="Unassembled WGS sequence"/>
</dbReference>
<organism evidence="1 2">
    <name type="scientific">Blautia wexlerae</name>
    <dbReference type="NCBI Taxonomy" id="418240"/>
    <lineage>
        <taxon>Bacteria</taxon>
        <taxon>Bacillati</taxon>
        <taxon>Bacillota</taxon>
        <taxon>Clostridia</taxon>
        <taxon>Lachnospirales</taxon>
        <taxon>Lachnospiraceae</taxon>
        <taxon>Blautia</taxon>
    </lineage>
</organism>
<accession>A0A6L8SXV0</accession>
<proteinExistence type="predicted"/>
<dbReference type="EMBL" id="WWVQ01000001">
    <property type="protein sequence ID" value="MZL31723.1"/>
    <property type="molecule type" value="Genomic_DNA"/>
</dbReference>
<evidence type="ECO:0000313" key="2">
    <source>
        <dbReference type="Proteomes" id="UP000477285"/>
    </source>
</evidence>
<dbReference type="AlphaFoldDB" id="A0A6L8SXV0"/>